<feature type="domain" description="Cadherin" evidence="15">
    <location>
        <begin position="2567"/>
        <end position="2683"/>
    </location>
</feature>
<feature type="domain" description="Cadherin" evidence="15">
    <location>
        <begin position="1606"/>
        <end position="1712"/>
    </location>
</feature>
<keyword evidence="9 13" id="KW-0472">Membrane</keyword>
<feature type="domain" description="Cadherin" evidence="15">
    <location>
        <begin position="1932"/>
        <end position="2034"/>
    </location>
</feature>
<dbReference type="GO" id="GO:0005509">
    <property type="term" value="F:calcium ion binding"/>
    <property type="evidence" value="ECO:0007669"/>
    <property type="project" value="UniProtKB-UniRule"/>
</dbReference>
<dbReference type="FunFam" id="2.60.40.60:FF:000092">
    <property type="entry name" value="Protocadherin 8"/>
    <property type="match status" value="1"/>
</dbReference>
<dbReference type="PROSITE" id="PS00232">
    <property type="entry name" value="CADHERIN_1"/>
    <property type="match status" value="12"/>
</dbReference>
<evidence type="ECO:0000256" key="12">
    <source>
        <dbReference type="PROSITE-ProRule" id="PRU00043"/>
    </source>
</evidence>
<dbReference type="Pfam" id="PF00028">
    <property type="entry name" value="Cadherin"/>
    <property type="match status" value="19"/>
</dbReference>
<dbReference type="SMART" id="SM00112">
    <property type="entry name" value="CA"/>
    <property type="match status" value="24"/>
</dbReference>
<feature type="domain" description="Cadherin" evidence="15">
    <location>
        <begin position="2245"/>
        <end position="2352"/>
    </location>
</feature>
<keyword evidence="3 13" id="KW-0812">Transmembrane</keyword>
<comment type="subcellular location">
    <subcellularLocation>
        <location evidence="1">Membrane</location>
        <topology evidence="1">Single-pass membrane protein</topology>
    </subcellularLocation>
</comment>
<feature type="domain" description="Cadherin" evidence="15">
    <location>
        <begin position="1080"/>
        <end position="1177"/>
    </location>
</feature>
<feature type="domain" description="Cadherin" evidence="15">
    <location>
        <begin position="1281"/>
        <end position="1393"/>
    </location>
</feature>
<evidence type="ECO:0000256" key="3">
    <source>
        <dbReference type="ARBA" id="ARBA00022692"/>
    </source>
</evidence>
<feature type="domain" description="Cadherin" evidence="15">
    <location>
        <begin position="1179"/>
        <end position="1280"/>
    </location>
</feature>
<evidence type="ECO:0000256" key="5">
    <source>
        <dbReference type="ARBA" id="ARBA00022737"/>
    </source>
</evidence>
<evidence type="ECO:0000256" key="8">
    <source>
        <dbReference type="ARBA" id="ARBA00022989"/>
    </source>
</evidence>
<keyword evidence="2" id="KW-0245">EGF-like domain</keyword>
<dbReference type="FunFam" id="2.60.40.60:FF:000020">
    <property type="entry name" value="Dachsous cadherin-related 1b"/>
    <property type="match status" value="5"/>
</dbReference>
<feature type="domain" description="Cadherin" evidence="15">
    <location>
        <begin position="2138"/>
        <end position="2244"/>
    </location>
</feature>
<feature type="domain" description="Cadherin" evidence="15">
    <location>
        <begin position="868"/>
        <end position="972"/>
    </location>
</feature>
<accession>A0AAV7JWH5</accession>
<dbReference type="FunFam" id="2.60.40.60:FF:000015">
    <property type="entry name" value="FAT atypical cadherin 1"/>
    <property type="match status" value="1"/>
</dbReference>
<keyword evidence="7" id="KW-0130">Cell adhesion</keyword>
<feature type="domain" description="Cadherin" evidence="15">
    <location>
        <begin position="654"/>
        <end position="758"/>
    </location>
</feature>
<comment type="caution">
    <text evidence="16">The sequence shown here is derived from an EMBL/GenBank/DDBJ whole genome shotgun (WGS) entry which is preliminary data.</text>
</comment>
<evidence type="ECO:0000256" key="2">
    <source>
        <dbReference type="ARBA" id="ARBA00022536"/>
    </source>
</evidence>
<evidence type="ECO:0000256" key="14">
    <source>
        <dbReference type="SAM" id="SignalP"/>
    </source>
</evidence>
<dbReference type="GO" id="GO:0007156">
    <property type="term" value="P:homophilic cell adhesion via plasma membrane adhesion molecules"/>
    <property type="evidence" value="ECO:0007669"/>
    <property type="project" value="InterPro"/>
</dbReference>
<feature type="transmembrane region" description="Helical" evidence="13">
    <location>
        <begin position="2775"/>
        <end position="2800"/>
    </location>
</feature>
<feature type="domain" description="Cadherin" evidence="15">
    <location>
        <begin position="2041"/>
        <end position="2138"/>
    </location>
</feature>
<evidence type="ECO:0000256" key="6">
    <source>
        <dbReference type="ARBA" id="ARBA00022837"/>
    </source>
</evidence>
<feature type="domain" description="Cadherin" evidence="15">
    <location>
        <begin position="2456"/>
        <end position="2566"/>
    </location>
</feature>
<name>A0AAV7JWH5_9METZ</name>
<dbReference type="CDD" id="cd11304">
    <property type="entry name" value="Cadherin_repeat"/>
    <property type="match status" value="23"/>
</dbReference>
<dbReference type="PANTHER" id="PTHR24026:SF126">
    <property type="entry name" value="PROTOCADHERIN FAT 4"/>
    <property type="match status" value="1"/>
</dbReference>
<feature type="chain" id="PRO_5043473759" description="Cadherin domain-containing protein" evidence="14">
    <location>
        <begin position="22"/>
        <end position="2946"/>
    </location>
</feature>
<dbReference type="Gene3D" id="2.60.40.60">
    <property type="entry name" value="Cadherins"/>
    <property type="match status" value="25"/>
</dbReference>
<dbReference type="GO" id="GO:0005886">
    <property type="term" value="C:plasma membrane"/>
    <property type="evidence" value="ECO:0007669"/>
    <property type="project" value="UniProtKB-SubCell"/>
</dbReference>
<dbReference type="FunFam" id="2.60.40.60:FF:000039">
    <property type="entry name" value="FAT atypical cadherin 3"/>
    <property type="match status" value="1"/>
</dbReference>
<evidence type="ECO:0000259" key="15">
    <source>
        <dbReference type="PROSITE" id="PS50268"/>
    </source>
</evidence>
<feature type="domain" description="Cadherin" evidence="15">
    <location>
        <begin position="1499"/>
        <end position="1605"/>
    </location>
</feature>
<evidence type="ECO:0000256" key="9">
    <source>
        <dbReference type="ARBA" id="ARBA00023136"/>
    </source>
</evidence>
<keyword evidence="8 13" id="KW-1133">Transmembrane helix</keyword>
<dbReference type="FunFam" id="2.60.40.60:FF:000181">
    <property type="entry name" value="Predicted protein"/>
    <property type="match status" value="1"/>
</dbReference>
<feature type="domain" description="Cadherin" evidence="15">
    <location>
        <begin position="344"/>
        <end position="446"/>
    </location>
</feature>
<feature type="domain" description="Cadherin" evidence="15">
    <location>
        <begin position="30"/>
        <end position="130"/>
    </location>
</feature>
<feature type="domain" description="Cadherin" evidence="15">
    <location>
        <begin position="131"/>
        <end position="236"/>
    </location>
</feature>
<evidence type="ECO:0000256" key="1">
    <source>
        <dbReference type="ARBA" id="ARBA00004167"/>
    </source>
</evidence>
<dbReference type="InterPro" id="IPR020894">
    <property type="entry name" value="Cadherin_CS"/>
</dbReference>
<proteinExistence type="predicted"/>
<feature type="domain" description="Cadherin" evidence="15">
    <location>
        <begin position="974"/>
        <end position="1079"/>
    </location>
</feature>
<feature type="signal peptide" evidence="14">
    <location>
        <begin position="1"/>
        <end position="21"/>
    </location>
</feature>
<evidence type="ECO:0000313" key="17">
    <source>
        <dbReference type="Proteomes" id="UP001165289"/>
    </source>
</evidence>
<evidence type="ECO:0000256" key="4">
    <source>
        <dbReference type="ARBA" id="ARBA00022729"/>
    </source>
</evidence>
<evidence type="ECO:0000256" key="13">
    <source>
        <dbReference type="SAM" id="Phobius"/>
    </source>
</evidence>
<feature type="domain" description="Cadherin" evidence="15">
    <location>
        <begin position="237"/>
        <end position="344"/>
    </location>
</feature>
<feature type="domain" description="Cadherin" evidence="15">
    <location>
        <begin position="2353"/>
        <end position="2455"/>
    </location>
</feature>
<dbReference type="InterPro" id="IPR015919">
    <property type="entry name" value="Cadherin-like_sf"/>
</dbReference>
<gene>
    <name evidence="16" type="ORF">LOD99_3588</name>
</gene>
<organism evidence="16 17">
    <name type="scientific">Oopsacas minuta</name>
    <dbReference type="NCBI Taxonomy" id="111878"/>
    <lineage>
        <taxon>Eukaryota</taxon>
        <taxon>Metazoa</taxon>
        <taxon>Porifera</taxon>
        <taxon>Hexactinellida</taxon>
        <taxon>Hexasterophora</taxon>
        <taxon>Lyssacinosida</taxon>
        <taxon>Leucopsacidae</taxon>
        <taxon>Oopsacas</taxon>
    </lineage>
</organism>
<protein>
    <recommendedName>
        <fullName evidence="15">Cadherin domain-containing protein</fullName>
    </recommendedName>
</protein>
<dbReference type="SUPFAM" id="SSF49313">
    <property type="entry name" value="Cadherin-like"/>
    <property type="match status" value="25"/>
</dbReference>
<feature type="domain" description="Cadherin" evidence="15">
    <location>
        <begin position="1818"/>
        <end position="1930"/>
    </location>
</feature>
<keyword evidence="4 14" id="KW-0732">Signal</keyword>
<dbReference type="PRINTS" id="PR00205">
    <property type="entry name" value="CADHERIN"/>
</dbReference>
<feature type="domain" description="Cadherin" evidence="15">
    <location>
        <begin position="1713"/>
        <end position="1817"/>
    </location>
</feature>
<keyword evidence="5" id="KW-0677">Repeat</keyword>
<dbReference type="FunFam" id="2.60.40.60:FF:000104">
    <property type="entry name" value="cadherin-23 isoform X1"/>
    <property type="match status" value="1"/>
</dbReference>
<reference evidence="16 17" key="1">
    <citation type="journal article" date="2023" name="BMC Biol.">
        <title>The compact genome of the sponge Oopsacas minuta (Hexactinellida) is lacking key metazoan core genes.</title>
        <authorList>
            <person name="Santini S."/>
            <person name="Schenkelaars Q."/>
            <person name="Jourda C."/>
            <person name="Duchesne M."/>
            <person name="Belahbib H."/>
            <person name="Rocher C."/>
            <person name="Selva M."/>
            <person name="Riesgo A."/>
            <person name="Vervoort M."/>
            <person name="Leys S.P."/>
            <person name="Kodjabachian L."/>
            <person name="Le Bivic A."/>
            <person name="Borchiellini C."/>
            <person name="Claverie J.M."/>
            <person name="Renard E."/>
        </authorList>
    </citation>
    <scope>NUCLEOTIDE SEQUENCE [LARGE SCALE GENOMIC DNA]</scope>
    <source>
        <strain evidence="16">SPO-2</strain>
    </source>
</reference>
<evidence type="ECO:0000256" key="11">
    <source>
        <dbReference type="ARBA" id="ARBA00023180"/>
    </source>
</evidence>
<evidence type="ECO:0000313" key="16">
    <source>
        <dbReference type="EMBL" id="KAI6653368.1"/>
    </source>
</evidence>
<evidence type="ECO:0000256" key="7">
    <source>
        <dbReference type="ARBA" id="ARBA00022889"/>
    </source>
</evidence>
<keyword evidence="6 12" id="KW-0106">Calcium</keyword>
<sequence length="2946" mass="318444">MRSFTLIIPLIILLLTRSTYSQTSHHPEFSANEFNGEIIESAGIGDAVLTVTATDSDGHNIAYYIQGQSHTFFALDATTGDITVNDFLDRETHDFVSFEVIAVDDGSSPQTSTSQVNIAILDFNDNKPEFTVFPNPIMISEDTAPSTTSPIESFFADDPDAGINALVAYSLSNDPDNRFSIDALSGKLYLLQQLDFEDQTEFNILVIATDGGTPALSRQKGVQIIVTNVDDTPPAFENLPYSVTIPEDTPVGTIIFTDISATDQDSVISNAITFTIQSGDDQTRFSITSGGMLEIAATLDYETKTSHELVIHAQEVTTVNPTQQTATVSITIIITDVNDVAPNLPNTVLVTVSESIEVGHSVIQLEFTDEDTVVDSYTFENITPGSKFMVDNNGLITIASTLDYETLTSETFEIRMCEAAAAISTLCATTTVQVTVTDENDNSPVFADTEYTVDITEEQANPDFFTITANDVDTGLFGGVVYSLDGPLSKNFSVVNTTGVISNTDPLDRETNPTIHLVYIATDTDPDHPRFTSVPLIITLIDVNDQTPAFLSVPSPCAFEVPEGSVEDIFTFTITDGDIGTNAVTSVAVDSGDFRIDPATGTKFTLQTSGSLDRETIPSYTIVLTATDSGTIPLNSTITCTVTVTDINDETPAFGPTQSATLAENAAVTDAVTTITATDADIGANARLTYEFNSGNDEGVFVIDSASGSITLQNTLDYETTQSYTLEILALDAADPPLVGTGTVTVAITDVNDNAPTFGQIRYEFTVTELAVNGSVVGTVSATDDDRDSPNNDFNFAILSGNTGVTFELNPLVPGEIIILTPPLFDITPSFILTITVTDQGTDPSFLTSSVIVAITVTDTNNNPPVLVDASYTFTVTEGTHVGALVGYVSATDVDSDDVTTFVFSLDNSSAPFAIDSETGVITTTSATIDRETTPSFSFTVQVEDSATTPINQDVASVTVIVIDVNDNNPVFSPASYTFIAVPENSMADFSVGTVSATDEDMGINSDISYAIIGGNQHGYFKIDATTGVITTTTTAIDFELIQSVTITVEARDGGVVQRATDVEVVIPIEDLNDNPPSFLGAPYSTSVAEDIAINDTVFTIIKQDADSTLVVTLSIISGDAGSNFRTEGMNVLVLKSLDYETTASYTLTLELDDRVAQATTTLDITVTDVNDNTPTLDASNEVVFTFPENRSIGVITTIVASDMDEGVNQNLYYDIDDTHGIFQLSQSTGVLTQISFFDRETDEQYVLTITVSDGGFVPRSVITTITITITDVNEFTPTFESNLYREGIAEDQTVPHDFSSNTLAIDGDAQLADNGKIIHSIVSVEPAVFLGAFSINEDNGLLTLMNQLDYEAIQEAVVIIQAQDVPATGTPLSSTTSVIFTISDVNDNPPIFFSTTHTLTIFENAEFPSTIGVFTASDLDSDIHGPITYSNNSSMPTQFTYDSTTGVLEQTAIFDRENLSHTNPVTFEVIATDGGGMTGTATVTLTILDQNDNAPVFGLPSYAISIAENFVVGDIVITVTATETNADDSANGVIQFVITHGGDDHFHILDPNTGEIRSLLSFNHEEETTFELTVAAFDQSSNPLSTFVAVTITITDVNDNPPVFTFSRYELYVEEGATTDRLVMSDVEIFATDSDLPANVDITYTISDPTFNAITTAAKLAEVKTAVAIDFEATPTFEFELIATDAAAGGMTGTTTLFITIKDVNDNPPIYNTSVTAHTFPESTSGGSVLFNIKAVDADSTSNAEITYSITSGGDSKFAVQPDSGIVTTTNSPFDFESRTSYTVTFTARDGGTTPMSDTIDITVTITDVNDNIPMFATNPFRFEVDENDATLTFPIPATDLDTSAAFNQIIYSIRSETEHDLFDIDNVTGVVFLKKEFDRESGGLEITSSGLGFHEIVIQATDMDNPAFTATTHVEISVRDLNDNHPDIDRDCPISLTVQELITPHLTTLTIIPATDADFAQTPFYIIAAGDDDNIFQILQTGELQLIGVLDREDKPDFTLQLEVRDGGTPELTSTCNILVTVDDSNDFPPVFALNPSKTIPENTNISTVLLTYTATDDDIGTNGDIVYTINTGDTANRFSLGQVDGILTVAGELDFETINMYTLIILAVDKGTPSMYGTGTITITITDVNDNPPILTEITAIEFMENIATGPTPVHTVMATDADSGVNKDITYEIRGTNFGIFALSPSTGELTIADDTNIDREVTDEYVLEIVAIDMGTPPLEDSLFLTVTILDFNDKTPAFSDGDRSIAIVEDTLAENYTGQILLTFTGSDNDIGINAEFEFRIDAGNVPALFTLTTNGILTRSASIDREAVDSVRLTLTIYDLGTNSLSSSIFLDIDITDSNDNTPTFGNLSYAFDVDENSNLTFSIGDIIAMDPDEGLNQDISYIITDTTQPFAIDKSTGKLTVSGSLDRETTDGYAFEVEAYDAGIHPRTGTTTVIITILDLNDNQPRFTDTTYAFEIPEHFMVDTAFGKVEGTDADISPNDELYYYVMTGNDTFAVDTISGEISIVRDLDRENAADVYLTGIIIVSNSATFPVAPFNFVFSQTEISTLISDINDNPPIFTSDWYRRGVLSDTEFKSIVTSVIASDLDLINDTYFGGEIGFLKNPSVTNAAQFDVSSTGNIFLAEDVTGEVGEHFDLYVLASDNRLLDPHFNTTTRVTLWVLTIDQQAVITIHEPKTDVLLMLDIIVDALQNITQSIINIDDVVYNPDNNAFTDIYFHAVDGDTLAIISRNTIIKLVDENRVSVNSLLRDIQVTEVRPASNPVVSLDPILLGISIFLAILVLICCCLLILCVIYDQIRRKQIKHRQRVSLLKSYDASLDYNYSLSGQAHENPMWLHPYEQWEKEDEFTKGNPMFYESQEFVMDMFRESDDEKSEETISFGSWGASKIKLRGRIGRKGTSGASTITRMSDVDHDYNVDLLAEVLGDDLPPSGAEPSEVSNI</sequence>
<feature type="domain" description="Cadherin" evidence="15">
    <location>
        <begin position="447"/>
        <end position="550"/>
    </location>
</feature>
<evidence type="ECO:0000256" key="10">
    <source>
        <dbReference type="ARBA" id="ARBA00023157"/>
    </source>
</evidence>
<dbReference type="InterPro" id="IPR002126">
    <property type="entry name" value="Cadherin-like_dom"/>
</dbReference>
<dbReference type="PROSITE" id="PS50268">
    <property type="entry name" value="CADHERIN_2"/>
    <property type="match status" value="25"/>
</dbReference>
<feature type="domain" description="Cadherin" evidence="15">
    <location>
        <begin position="759"/>
        <end position="867"/>
    </location>
</feature>
<keyword evidence="17" id="KW-1185">Reference proteome</keyword>
<dbReference type="EMBL" id="JAKMXF010000277">
    <property type="protein sequence ID" value="KAI6653368.1"/>
    <property type="molecule type" value="Genomic_DNA"/>
</dbReference>
<dbReference type="Proteomes" id="UP001165289">
    <property type="component" value="Unassembled WGS sequence"/>
</dbReference>
<feature type="domain" description="Cadherin" evidence="15">
    <location>
        <begin position="553"/>
        <end position="654"/>
    </location>
</feature>
<keyword evidence="10" id="KW-1015">Disulfide bond</keyword>
<keyword evidence="11" id="KW-0325">Glycoprotein</keyword>
<dbReference type="PANTHER" id="PTHR24026">
    <property type="entry name" value="FAT ATYPICAL CADHERIN-RELATED"/>
    <property type="match status" value="1"/>
</dbReference>
<feature type="domain" description="Cadherin" evidence="15">
    <location>
        <begin position="1394"/>
        <end position="1498"/>
    </location>
</feature>